<proteinExistence type="predicted"/>
<dbReference type="SUPFAM" id="SSF51735">
    <property type="entry name" value="NAD(P)-binding Rossmann-fold domains"/>
    <property type="match status" value="1"/>
</dbReference>
<evidence type="ECO:0000259" key="2">
    <source>
        <dbReference type="Pfam" id="PF00107"/>
    </source>
</evidence>
<dbReference type="Proteomes" id="UP001199296">
    <property type="component" value="Unassembled WGS sequence"/>
</dbReference>
<comment type="caution">
    <text evidence="4">The sequence shown here is derived from an EMBL/GenBank/DDBJ whole genome shotgun (WGS) entry which is preliminary data.</text>
</comment>
<accession>A0AAW4X0L9</accession>
<feature type="domain" description="Alcohol dehydrogenase-like C-terminal" evidence="2">
    <location>
        <begin position="174"/>
        <end position="306"/>
    </location>
</feature>
<dbReference type="InterPro" id="IPR036291">
    <property type="entry name" value="NAD(P)-bd_dom_sf"/>
</dbReference>
<dbReference type="Gene3D" id="3.90.180.10">
    <property type="entry name" value="Medium-chain alcohol dehydrogenases, catalytic domain"/>
    <property type="match status" value="1"/>
</dbReference>
<dbReference type="InterPro" id="IPR013154">
    <property type="entry name" value="ADH-like_N"/>
</dbReference>
<evidence type="ECO:0000313" key="4">
    <source>
        <dbReference type="EMBL" id="MCC3145343.1"/>
    </source>
</evidence>
<dbReference type="EMBL" id="JAJFAT010000010">
    <property type="protein sequence ID" value="MCC3145343.1"/>
    <property type="molecule type" value="Genomic_DNA"/>
</dbReference>
<dbReference type="InterPro" id="IPR050129">
    <property type="entry name" value="Zn_alcohol_dh"/>
</dbReference>
<keyword evidence="5" id="KW-1185">Reference proteome</keyword>
<keyword evidence="1" id="KW-0560">Oxidoreductase</keyword>
<dbReference type="PANTHER" id="PTHR43401:SF2">
    <property type="entry name" value="L-THREONINE 3-DEHYDROGENASE"/>
    <property type="match status" value="1"/>
</dbReference>
<gene>
    <name evidence="4" type="ORF">LJ207_08405</name>
</gene>
<feature type="domain" description="Alcohol dehydrogenase-like N-terminal" evidence="3">
    <location>
        <begin position="24"/>
        <end position="125"/>
    </location>
</feature>
<dbReference type="SUPFAM" id="SSF50129">
    <property type="entry name" value="GroES-like"/>
    <property type="match status" value="1"/>
</dbReference>
<name>A0AAW4X0L9_9FIRM</name>
<dbReference type="Pfam" id="PF08240">
    <property type="entry name" value="ADH_N"/>
    <property type="match status" value="1"/>
</dbReference>
<reference evidence="4 5" key="1">
    <citation type="submission" date="2021-10" db="EMBL/GenBank/DDBJ databases">
        <authorList>
            <person name="Grouzdev D.S."/>
            <person name="Pantiukh K.S."/>
            <person name="Krutkina M.S."/>
        </authorList>
    </citation>
    <scope>NUCLEOTIDE SEQUENCE [LARGE SCALE GENOMIC DNA]</scope>
    <source>
        <strain evidence="4 5">Z-7514</strain>
    </source>
</reference>
<dbReference type="InterPro" id="IPR013149">
    <property type="entry name" value="ADH-like_C"/>
</dbReference>
<dbReference type="PANTHER" id="PTHR43401">
    <property type="entry name" value="L-THREONINE 3-DEHYDROGENASE"/>
    <property type="match status" value="1"/>
</dbReference>
<evidence type="ECO:0000259" key="3">
    <source>
        <dbReference type="Pfam" id="PF08240"/>
    </source>
</evidence>
<evidence type="ECO:0000313" key="5">
    <source>
        <dbReference type="Proteomes" id="UP001199296"/>
    </source>
</evidence>
<dbReference type="RefSeq" id="WP_229345995.1">
    <property type="nucleotide sequence ID" value="NZ_JAJFAT010000010.1"/>
</dbReference>
<dbReference type="Gene3D" id="3.40.50.720">
    <property type="entry name" value="NAD(P)-binding Rossmann-like Domain"/>
    <property type="match status" value="1"/>
</dbReference>
<evidence type="ECO:0000256" key="1">
    <source>
        <dbReference type="ARBA" id="ARBA00023002"/>
    </source>
</evidence>
<dbReference type="AlphaFoldDB" id="A0AAW4X0L9"/>
<dbReference type="GO" id="GO:0016491">
    <property type="term" value="F:oxidoreductase activity"/>
    <property type="evidence" value="ECO:0007669"/>
    <property type="project" value="UniProtKB-KW"/>
</dbReference>
<protein>
    <submittedName>
        <fullName evidence="4">Alcohol dehydrogenase catalytic domain-containing protein</fullName>
    </submittedName>
</protein>
<dbReference type="InterPro" id="IPR011032">
    <property type="entry name" value="GroES-like_sf"/>
</dbReference>
<organism evidence="4 5">
    <name type="scientific">Halanaerobium polyolivorans</name>
    <dbReference type="NCBI Taxonomy" id="2886943"/>
    <lineage>
        <taxon>Bacteria</taxon>
        <taxon>Bacillati</taxon>
        <taxon>Bacillota</taxon>
        <taxon>Clostridia</taxon>
        <taxon>Halanaerobiales</taxon>
        <taxon>Halanaerobiaceae</taxon>
        <taxon>Halanaerobium</taxon>
    </lineage>
</organism>
<sequence length="343" mass="37548">MQAAILNEEKKLELRELAKPKISAGGILIKVAASGICNADLKMIDKGHQALDYPRVLGHEITGIIVESENDKFKKGDRVQVAPGIVCGECNFCQQGITNHCQEIDIFGFTVDGGFTEYIAISEKALKANILNPIPANLSFAEAVFAEPLACCINGMEIANFSPNESILIIGAGPIGCLQAMLAKSYGAKKIILVDKLKQRLEFAASLGVDTLVKSEQESWQQFLTNYTAAQGIDLIFLASRQIKVDHSLIASLNKRGRLLLFSGFAEGKEKFEIDANLLHYGERALIGAYGCTSEQNRKALQLIAEQKVVVKRLITERISLKEIFAGIEKVRNKTALKIIIEN</sequence>
<dbReference type="Pfam" id="PF00107">
    <property type="entry name" value="ADH_zinc_N"/>
    <property type="match status" value="1"/>
</dbReference>